<organism evidence="1 2">
    <name type="scientific">Aspergillus flavus (strain ATCC 200026 / FGSC A1120 / IAM 13836 / NRRL 3357 / JCM 12722 / SRRC 167)</name>
    <dbReference type="NCBI Taxonomy" id="332952"/>
    <lineage>
        <taxon>Eukaryota</taxon>
        <taxon>Fungi</taxon>
        <taxon>Dikarya</taxon>
        <taxon>Ascomycota</taxon>
        <taxon>Pezizomycotina</taxon>
        <taxon>Eurotiomycetes</taxon>
        <taxon>Eurotiomycetidae</taxon>
        <taxon>Eurotiales</taxon>
        <taxon>Aspergillaceae</taxon>
        <taxon>Aspergillus</taxon>
        <taxon>Aspergillus subgen. Circumdati</taxon>
    </lineage>
</organism>
<dbReference type="VEuPathDB" id="FungiDB:F9C07_9852"/>
<accession>A0A7U2QR32</accession>
<reference evidence="2" key="1">
    <citation type="journal article" date="2021" name="G3 (Bethesda)">
        <title>Chromosome assembled and annotated genome sequence of Aspergillus flavus NRRL 3357.</title>
        <authorList>
            <person name="Skerker J.M."/>
            <person name="Pianalto K.M."/>
            <person name="Mondo S.J."/>
            <person name="Yang K."/>
            <person name="Arkin A.P."/>
            <person name="Keller N.P."/>
            <person name="Grigoriev I.V."/>
            <person name="Louise Glass N.L."/>
        </authorList>
    </citation>
    <scope>NUCLEOTIDE SEQUENCE [LARGE SCALE GENOMIC DNA]</scope>
    <source>
        <strain evidence="2">ATCC 200026 / FGSC A1120 / IAM 13836 / NRRL 3357 / JCM 12722 / SRRC 167</strain>
    </source>
</reference>
<dbReference type="Proteomes" id="UP000596276">
    <property type="component" value="Chromosome 2"/>
</dbReference>
<name>A0A7U2QR32_ASPFN</name>
<evidence type="ECO:0000313" key="1">
    <source>
        <dbReference type="EMBL" id="QRD81656.1"/>
    </source>
</evidence>
<proteinExistence type="predicted"/>
<sequence>MKIRIEYTYLVEREWHGKFPPSEIYMKDYLLSGIYLPTAFELERDLSRLWVINLAPLKLERDLSRLSISGINYPKSYRHNMNR</sequence>
<keyword evidence="2" id="KW-1185">Reference proteome</keyword>
<evidence type="ECO:0000313" key="2">
    <source>
        <dbReference type="Proteomes" id="UP000596276"/>
    </source>
</evidence>
<protein>
    <submittedName>
        <fullName evidence="1">Uncharacterized protein</fullName>
    </submittedName>
</protein>
<gene>
    <name evidence="1" type="ORF">F9C07_9852</name>
</gene>
<dbReference type="EMBL" id="CP044622">
    <property type="protein sequence ID" value="QRD81656.1"/>
    <property type="molecule type" value="Genomic_DNA"/>
</dbReference>
<dbReference type="AlphaFoldDB" id="A0A7U2QR32"/>